<dbReference type="RefSeq" id="WP_129602058.1">
    <property type="nucleotide sequence ID" value="NZ_SBLB01000003.1"/>
</dbReference>
<keyword evidence="2" id="KW-1185">Reference proteome</keyword>
<comment type="caution">
    <text evidence="1">The sequence shown here is derived from an EMBL/GenBank/DDBJ whole genome shotgun (WGS) entry which is preliminary data.</text>
</comment>
<proteinExistence type="predicted"/>
<dbReference type="Proteomes" id="UP000290407">
    <property type="component" value="Unassembled WGS sequence"/>
</dbReference>
<dbReference type="EMBL" id="SBLB01000003">
    <property type="protein sequence ID" value="RYC69748.1"/>
    <property type="molecule type" value="Genomic_DNA"/>
</dbReference>
<evidence type="ECO:0000313" key="1">
    <source>
        <dbReference type="EMBL" id="RYC69748.1"/>
    </source>
</evidence>
<evidence type="ECO:0000313" key="2">
    <source>
        <dbReference type="Proteomes" id="UP000290407"/>
    </source>
</evidence>
<organism evidence="1 2">
    <name type="scientific">Spirosoma sordidisoli</name>
    <dbReference type="NCBI Taxonomy" id="2502893"/>
    <lineage>
        <taxon>Bacteria</taxon>
        <taxon>Pseudomonadati</taxon>
        <taxon>Bacteroidota</taxon>
        <taxon>Cytophagia</taxon>
        <taxon>Cytophagales</taxon>
        <taxon>Cytophagaceae</taxon>
        <taxon>Spirosoma</taxon>
    </lineage>
</organism>
<accession>A0A4V1RWC1</accession>
<sequence length="260" mass="29762">MNVVVIGQHTFRGPASWDELTPRHFLQLLNWRVKLGGEPAGRWVLLQLWYGIRYRHTRLLDDDQRAWLISYLDFLDERPERWMLPCLRVRLRRYIGPGDGLQHLTFAEFMHAEAARKRYEADGQPADLAELVAALYRPKARFFETAGDGARTLFDRRTLDTQTADMATLPGAVQLGVLMNYMGCLDRFPDQFEYLFKPSDQGGQEGGSWLDVGISLARQTGALGTFAQLEQSNLYLVLTMLDALMKENEQLKAKLQHGTD</sequence>
<gene>
    <name evidence="1" type="ORF">EQG79_14225</name>
</gene>
<reference evidence="1 2" key="1">
    <citation type="submission" date="2019-01" db="EMBL/GenBank/DDBJ databases">
        <title>Spirosoma flava sp. nov., a propanil-degrading bacterium isolated from herbicide-contaminated soil.</title>
        <authorList>
            <person name="Zhang L."/>
            <person name="Jiang J.-D."/>
        </authorList>
    </citation>
    <scope>NUCLEOTIDE SEQUENCE [LARGE SCALE GENOMIC DNA]</scope>
    <source>
        <strain evidence="1 2">TY50</strain>
    </source>
</reference>
<dbReference type="AlphaFoldDB" id="A0A4V1RWC1"/>
<name>A0A4V1RWC1_9BACT</name>
<protein>
    <submittedName>
        <fullName evidence="1">Uncharacterized protein</fullName>
    </submittedName>
</protein>